<dbReference type="Gene3D" id="3.20.20.70">
    <property type="entry name" value="Aldolase class I"/>
    <property type="match status" value="1"/>
</dbReference>
<accession>A0A2A8CWA7</accession>
<name>A0A2A8CWA7_9BACT</name>
<dbReference type="GO" id="GO:0000162">
    <property type="term" value="P:L-tryptophan biosynthetic process"/>
    <property type="evidence" value="ECO:0007669"/>
    <property type="project" value="UniProtKB-UniRule"/>
</dbReference>
<dbReference type="EMBL" id="PDEQ01000006">
    <property type="protein sequence ID" value="PEN12891.1"/>
    <property type="molecule type" value="Genomic_DNA"/>
</dbReference>
<dbReference type="HAMAP" id="MF_00135">
    <property type="entry name" value="PRAI"/>
    <property type="match status" value="1"/>
</dbReference>
<dbReference type="CDD" id="cd00405">
    <property type="entry name" value="PRAI"/>
    <property type="match status" value="1"/>
</dbReference>
<proteinExistence type="inferred from homology"/>
<dbReference type="AlphaFoldDB" id="A0A2A8CWA7"/>
<evidence type="ECO:0000256" key="6">
    <source>
        <dbReference type="ARBA" id="ARBA00022822"/>
    </source>
</evidence>
<sequence length="226" mass="25225">MRTKLKICGITDLADARYLAGEGVDYLGFVQHEDSPRYVVPSLVSDMLEWLYGPESVGVFVNKSADEVNAIADTAGFDYVQLHGEESPETCKAIERPIIKAIRVRHDASSDQLRAIMERYEDLVDHFLLDTHNSSVWGGTGESFNWRLARDLSNEYSLFLAGGIDDSNVERAVKTMRPYAIDLSSGVESAPGQKSFEKVDAFLETFRRVNKKMSDESNPSETDMAS</sequence>
<dbReference type="InterPro" id="IPR011060">
    <property type="entry name" value="RibuloseP-bd_barrel"/>
</dbReference>
<keyword evidence="8 9" id="KW-0413">Isomerase</keyword>
<dbReference type="InterPro" id="IPR001240">
    <property type="entry name" value="PRAI_dom"/>
</dbReference>
<dbReference type="EC" id="5.3.1.24" evidence="3 9"/>
<keyword evidence="7 9" id="KW-0057">Aromatic amino acid biosynthesis</keyword>
<evidence type="ECO:0000256" key="8">
    <source>
        <dbReference type="ARBA" id="ARBA00023235"/>
    </source>
</evidence>
<dbReference type="InterPro" id="IPR044643">
    <property type="entry name" value="TrpF_fam"/>
</dbReference>
<organism evidence="11 12">
    <name type="scientific">Longibacter salinarum</name>
    <dbReference type="NCBI Taxonomy" id="1850348"/>
    <lineage>
        <taxon>Bacteria</taxon>
        <taxon>Pseudomonadati</taxon>
        <taxon>Rhodothermota</taxon>
        <taxon>Rhodothermia</taxon>
        <taxon>Rhodothermales</taxon>
        <taxon>Salisaetaceae</taxon>
        <taxon>Longibacter</taxon>
    </lineage>
</organism>
<evidence type="ECO:0000256" key="5">
    <source>
        <dbReference type="ARBA" id="ARBA00022605"/>
    </source>
</evidence>
<dbReference type="InterPro" id="IPR013785">
    <property type="entry name" value="Aldolase_TIM"/>
</dbReference>
<dbReference type="Pfam" id="PF00697">
    <property type="entry name" value="PRAI"/>
    <property type="match status" value="1"/>
</dbReference>
<dbReference type="PANTHER" id="PTHR42894:SF1">
    <property type="entry name" value="N-(5'-PHOSPHORIBOSYL)ANTHRANILATE ISOMERASE"/>
    <property type="match status" value="1"/>
</dbReference>
<dbReference type="Proteomes" id="UP000220102">
    <property type="component" value="Unassembled WGS sequence"/>
</dbReference>
<keyword evidence="6 9" id="KW-0822">Tryptophan biosynthesis</keyword>
<evidence type="ECO:0000256" key="3">
    <source>
        <dbReference type="ARBA" id="ARBA00012572"/>
    </source>
</evidence>
<dbReference type="OrthoDB" id="9786954at2"/>
<dbReference type="RefSeq" id="WP_098076368.1">
    <property type="nucleotide sequence ID" value="NZ_PDEQ01000006.1"/>
</dbReference>
<protein>
    <recommendedName>
        <fullName evidence="4 9">N-(5'-phosphoribosyl)anthranilate isomerase</fullName>
        <shortName evidence="9">PRAI</shortName>
        <ecNumber evidence="3 9">5.3.1.24</ecNumber>
    </recommendedName>
</protein>
<comment type="similarity">
    <text evidence="9">Belongs to the TrpF family.</text>
</comment>
<reference evidence="11 12" key="1">
    <citation type="submission" date="2017-10" db="EMBL/GenBank/DDBJ databases">
        <title>Draft genome of Longibacter Salinarum.</title>
        <authorList>
            <person name="Goh K.M."/>
            <person name="Shamsir M.S."/>
            <person name="Lim S.W."/>
        </authorList>
    </citation>
    <scope>NUCLEOTIDE SEQUENCE [LARGE SCALE GENOMIC DNA]</scope>
    <source>
        <strain evidence="11 12">KCTC 52045</strain>
    </source>
</reference>
<evidence type="ECO:0000313" key="12">
    <source>
        <dbReference type="Proteomes" id="UP000220102"/>
    </source>
</evidence>
<evidence type="ECO:0000256" key="7">
    <source>
        <dbReference type="ARBA" id="ARBA00023141"/>
    </source>
</evidence>
<comment type="catalytic activity">
    <reaction evidence="1 9">
        <text>N-(5-phospho-beta-D-ribosyl)anthranilate = 1-(2-carboxyphenylamino)-1-deoxy-D-ribulose 5-phosphate</text>
        <dbReference type="Rhea" id="RHEA:21540"/>
        <dbReference type="ChEBI" id="CHEBI:18277"/>
        <dbReference type="ChEBI" id="CHEBI:58613"/>
        <dbReference type="EC" id="5.3.1.24"/>
    </reaction>
</comment>
<evidence type="ECO:0000256" key="2">
    <source>
        <dbReference type="ARBA" id="ARBA00004664"/>
    </source>
</evidence>
<evidence type="ECO:0000259" key="10">
    <source>
        <dbReference type="Pfam" id="PF00697"/>
    </source>
</evidence>
<dbReference type="GO" id="GO:0004640">
    <property type="term" value="F:phosphoribosylanthranilate isomerase activity"/>
    <property type="evidence" value="ECO:0007669"/>
    <property type="project" value="UniProtKB-UniRule"/>
</dbReference>
<dbReference type="PANTHER" id="PTHR42894">
    <property type="entry name" value="N-(5'-PHOSPHORIBOSYL)ANTHRANILATE ISOMERASE"/>
    <property type="match status" value="1"/>
</dbReference>
<comment type="pathway">
    <text evidence="2 9">Amino-acid biosynthesis; L-tryptophan biosynthesis; L-tryptophan from chorismate: step 3/5.</text>
</comment>
<evidence type="ECO:0000313" key="11">
    <source>
        <dbReference type="EMBL" id="PEN12891.1"/>
    </source>
</evidence>
<gene>
    <name evidence="9" type="primary">trpF</name>
    <name evidence="11" type="ORF">CRI94_12875</name>
</gene>
<evidence type="ECO:0000256" key="9">
    <source>
        <dbReference type="HAMAP-Rule" id="MF_00135"/>
    </source>
</evidence>
<comment type="caution">
    <text evidence="11">The sequence shown here is derived from an EMBL/GenBank/DDBJ whole genome shotgun (WGS) entry which is preliminary data.</text>
</comment>
<keyword evidence="12" id="KW-1185">Reference proteome</keyword>
<evidence type="ECO:0000256" key="4">
    <source>
        <dbReference type="ARBA" id="ARBA00022272"/>
    </source>
</evidence>
<dbReference type="UniPathway" id="UPA00035">
    <property type="reaction ID" value="UER00042"/>
</dbReference>
<feature type="domain" description="N-(5'phosphoribosyl) anthranilate isomerase (PRAI)" evidence="10">
    <location>
        <begin position="5"/>
        <end position="204"/>
    </location>
</feature>
<evidence type="ECO:0000256" key="1">
    <source>
        <dbReference type="ARBA" id="ARBA00001164"/>
    </source>
</evidence>
<dbReference type="SUPFAM" id="SSF51366">
    <property type="entry name" value="Ribulose-phoshate binding barrel"/>
    <property type="match status" value="1"/>
</dbReference>
<keyword evidence="5 9" id="KW-0028">Amino-acid biosynthesis</keyword>